<evidence type="ECO:0000256" key="6">
    <source>
        <dbReference type="ARBA" id="ARBA00023274"/>
    </source>
</evidence>
<accession>A0A0M3JR21</accession>
<keyword evidence="6" id="KW-0687">Ribonucleoprotein</keyword>
<dbReference type="PANTHER" id="PTHR21338:SF0">
    <property type="entry name" value="LARGE RIBOSOMAL SUBUNIT PROTEIN ML41"/>
    <property type="match status" value="1"/>
</dbReference>
<keyword evidence="5" id="KW-0496">Mitochondrion</keyword>
<dbReference type="WBParaSite" id="ASIM_0001015301-mRNA-1">
    <property type="protein sequence ID" value="ASIM_0001015301-mRNA-1"/>
    <property type="gene ID" value="ASIM_0001015301"/>
</dbReference>
<comment type="subcellular location">
    <subcellularLocation>
        <location evidence="1">Mitochondrion</location>
    </subcellularLocation>
</comment>
<proteinExistence type="inferred from homology"/>
<evidence type="ECO:0000256" key="2">
    <source>
        <dbReference type="ARBA" id="ARBA00010152"/>
    </source>
</evidence>
<evidence type="ECO:0000256" key="1">
    <source>
        <dbReference type="ARBA" id="ARBA00004173"/>
    </source>
</evidence>
<dbReference type="GO" id="GO:0006412">
    <property type="term" value="P:translation"/>
    <property type="evidence" value="ECO:0007669"/>
    <property type="project" value="TreeGrafter"/>
</dbReference>
<dbReference type="Pfam" id="PF09809">
    <property type="entry name" value="MRP-L27"/>
    <property type="match status" value="1"/>
</dbReference>
<protein>
    <submittedName>
        <fullName evidence="10">39S ribosomal protein L41, mitochondrial (inferred by orthology to a C. elegans protein)</fullName>
    </submittedName>
</protein>
<gene>
    <name evidence="8" type="ORF">ASIM_LOCUS9884</name>
</gene>
<dbReference type="EMBL" id="UYRR01030975">
    <property type="protein sequence ID" value="VDK41978.1"/>
    <property type="molecule type" value="Genomic_DNA"/>
</dbReference>
<evidence type="ECO:0000256" key="4">
    <source>
        <dbReference type="ARBA" id="ARBA00022980"/>
    </source>
</evidence>
<keyword evidence="9" id="KW-1185">Reference proteome</keyword>
<evidence type="ECO:0000256" key="3">
    <source>
        <dbReference type="ARBA" id="ARBA00022946"/>
    </source>
</evidence>
<sequence>MFASTSIQCSRGIRSLRPHEFRAPWPFVKKGAFGQRKIGPFVYEKHKIPGQRREFPELSPKYQHLNPPELADYTGVQPNGYVDATTGKYIVVKEACAELVVPDLTGFNLGPYVSFKTDVEIEKRRKAYEQIVKQKGSEELADLYVLEDERWPPPKITAKTLFDLYYAPQIRQHFKDRHYEDQTEQIGEAVDSTRSSKHDKKSS</sequence>
<dbReference type="GO" id="GO:0003735">
    <property type="term" value="F:structural constituent of ribosome"/>
    <property type="evidence" value="ECO:0007669"/>
    <property type="project" value="InterPro"/>
</dbReference>
<evidence type="ECO:0000256" key="7">
    <source>
        <dbReference type="SAM" id="MobiDB-lite"/>
    </source>
</evidence>
<feature type="region of interest" description="Disordered" evidence="7">
    <location>
        <begin position="177"/>
        <end position="203"/>
    </location>
</feature>
<name>A0A0M3JR21_ANISI</name>
<dbReference type="PANTHER" id="PTHR21338">
    <property type="entry name" value="MITOCHONDRIAL RIBOSOMAL PROTEIN L41"/>
    <property type="match status" value="1"/>
</dbReference>
<evidence type="ECO:0000256" key="5">
    <source>
        <dbReference type="ARBA" id="ARBA00023128"/>
    </source>
</evidence>
<evidence type="ECO:0000313" key="10">
    <source>
        <dbReference type="WBParaSite" id="ASIM_0001015301-mRNA-1"/>
    </source>
</evidence>
<dbReference type="InterPro" id="IPR019189">
    <property type="entry name" value="Ribosomal_mL41"/>
</dbReference>
<keyword evidence="4" id="KW-0689">Ribosomal protein</keyword>
<keyword evidence="3" id="KW-0809">Transit peptide</keyword>
<reference evidence="8 9" key="2">
    <citation type="submission" date="2018-11" db="EMBL/GenBank/DDBJ databases">
        <authorList>
            <consortium name="Pathogen Informatics"/>
        </authorList>
    </citation>
    <scope>NUCLEOTIDE SEQUENCE [LARGE SCALE GENOMIC DNA]</scope>
</reference>
<evidence type="ECO:0000313" key="9">
    <source>
        <dbReference type="Proteomes" id="UP000267096"/>
    </source>
</evidence>
<dbReference type="OrthoDB" id="408933at2759"/>
<reference evidence="10" key="1">
    <citation type="submission" date="2017-02" db="UniProtKB">
        <authorList>
            <consortium name="WormBaseParasite"/>
        </authorList>
    </citation>
    <scope>IDENTIFICATION</scope>
</reference>
<dbReference type="AlphaFoldDB" id="A0A0M3JR21"/>
<dbReference type="GO" id="GO:0005762">
    <property type="term" value="C:mitochondrial large ribosomal subunit"/>
    <property type="evidence" value="ECO:0007669"/>
    <property type="project" value="InterPro"/>
</dbReference>
<comment type="similarity">
    <text evidence="2">Belongs to the mitochondrion-specific ribosomal protein mL41 family.</text>
</comment>
<dbReference type="Proteomes" id="UP000267096">
    <property type="component" value="Unassembled WGS sequence"/>
</dbReference>
<organism evidence="10">
    <name type="scientific">Anisakis simplex</name>
    <name type="common">Herring worm</name>
    <dbReference type="NCBI Taxonomy" id="6269"/>
    <lineage>
        <taxon>Eukaryota</taxon>
        <taxon>Metazoa</taxon>
        <taxon>Ecdysozoa</taxon>
        <taxon>Nematoda</taxon>
        <taxon>Chromadorea</taxon>
        <taxon>Rhabditida</taxon>
        <taxon>Spirurina</taxon>
        <taxon>Ascaridomorpha</taxon>
        <taxon>Ascaridoidea</taxon>
        <taxon>Anisakidae</taxon>
        <taxon>Anisakis</taxon>
        <taxon>Anisakis simplex complex</taxon>
    </lineage>
</organism>
<evidence type="ECO:0000313" key="8">
    <source>
        <dbReference type="EMBL" id="VDK41978.1"/>
    </source>
</evidence>